<gene>
    <name evidence="1" type="ORF">GCM10010140_46030</name>
</gene>
<evidence type="ECO:0000313" key="2">
    <source>
        <dbReference type="Proteomes" id="UP000611554"/>
    </source>
</evidence>
<evidence type="ECO:0000313" key="1">
    <source>
        <dbReference type="EMBL" id="GGQ10421.1"/>
    </source>
</evidence>
<reference evidence="2" key="1">
    <citation type="journal article" date="2019" name="Int. J. Syst. Evol. Microbiol.">
        <title>The Global Catalogue of Microorganisms (GCM) 10K type strain sequencing project: providing services to taxonomists for standard genome sequencing and annotation.</title>
        <authorList>
            <consortium name="The Broad Institute Genomics Platform"/>
            <consortium name="The Broad Institute Genome Sequencing Center for Infectious Disease"/>
            <person name="Wu L."/>
            <person name="Ma J."/>
        </authorList>
    </citation>
    <scope>NUCLEOTIDE SEQUENCE [LARGE SCALE GENOMIC DNA]</scope>
    <source>
        <strain evidence="2">JCM 3115</strain>
    </source>
</reference>
<keyword evidence="2" id="KW-1185">Reference proteome</keyword>
<comment type="caution">
    <text evidence="1">The sequence shown here is derived from an EMBL/GenBank/DDBJ whole genome shotgun (WGS) entry which is preliminary data.</text>
</comment>
<proteinExistence type="predicted"/>
<protein>
    <submittedName>
        <fullName evidence="1">Uncharacterized protein</fullName>
    </submittedName>
</protein>
<dbReference type="EMBL" id="BMQJ01000011">
    <property type="protein sequence ID" value="GGQ10421.1"/>
    <property type="molecule type" value="Genomic_DNA"/>
</dbReference>
<accession>A0ABQ2R6R1</accession>
<sequence length="76" mass="7939">MAVPLVHGTAARARVRPRALAARQARVLAAKPPEKPVARLAFRYGLVQVMPVGAAEPLPSAVKPNVTDPSPATVPL</sequence>
<organism evidence="1 2">
    <name type="scientific">Streptosporangium pseudovulgare</name>
    <dbReference type="NCBI Taxonomy" id="35765"/>
    <lineage>
        <taxon>Bacteria</taxon>
        <taxon>Bacillati</taxon>
        <taxon>Actinomycetota</taxon>
        <taxon>Actinomycetes</taxon>
        <taxon>Streptosporangiales</taxon>
        <taxon>Streptosporangiaceae</taxon>
        <taxon>Streptosporangium</taxon>
    </lineage>
</organism>
<dbReference type="Proteomes" id="UP000611554">
    <property type="component" value="Unassembled WGS sequence"/>
</dbReference>
<name>A0ABQ2R6R1_9ACTN</name>